<keyword evidence="2" id="KW-0732">Signal</keyword>
<evidence type="ECO:0000256" key="2">
    <source>
        <dbReference type="ARBA" id="ARBA00022729"/>
    </source>
</evidence>
<dbReference type="AlphaFoldDB" id="A0A8J6EFZ1"/>
<dbReference type="PROSITE" id="PS50240">
    <property type="entry name" value="TRYPSIN_DOM"/>
    <property type="match status" value="1"/>
</dbReference>
<dbReference type="PANTHER" id="PTHR24253">
    <property type="entry name" value="TRANSMEMBRANE PROTEASE SERINE"/>
    <property type="match status" value="1"/>
</dbReference>
<dbReference type="Pfam" id="PF00089">
    <property type="entry name" value="Trypsin"/>
    <property type="match status" value="1"/>
</dbReference>
<keyword evidence="4" id="KW-1015">Disulfide bond</keyword>
<feature type="domain" description="Peptidase S1" evidence="5">
    <location>
        <begin position="1"/>
        <end position="190"/>
    </location>
</feature>
<dbReference type="CDD" id="cd00190">
    <property type="entry name" value="Tryp_SPc"/>
    <property type="match status" value="1"/>
</dbReference>
<evidence type="ECO:0000256" key="4">
    <source>
        <dbReference type="ARBA" id="ARBA00023157"/>
    </source>
</evidence>
<accession>A0A8J6EFZ1</accession>
<feature type="non-terminal residue" evidence="6">
    <location>
        <position position="1"/>
    </location>
</feature>
<organism evidence="6 7">
    <name type="scientific">Eleutherodactylus coqui</name>
    <name type="common">Puerto Rican coqui</name>
    <dbReference type="NCBI Taxonomy" id="57060"/>
    <lineage>
        <taxon>Eukaryota</taxon>
        <taxon>Metazoa</taxon>
        <taxon>Chordata</taxon>
        <taxon>Craniata</taxon>
        <taxon>Vertebrata</taxon>
        <taxon>Euteleostomi</taxon>
        <taxon>Amphibia</taxon>
        <taxon>Batrachia</taxon>
        <taxon>Anura</taxon>
        <taxon>Neobatrachia</taxon>
        <taxon>Hyloidea</taxon>
        <taxon>Eleutherodactylidae</taxon>
        <taxon>Eleutherodactylinae</taxon>
        <taxon>Eleutherodactylus</taxon>
        <taxon>Eleutherodactylus</taxon>
    </lineage>
</organism>
<evidence type="ECO:0000259" key="5">
    <source>
        <dbReference type="PROSITE" id="PS50240"/>
    </source>
</evidence>
<evidence type="ECO:0000256" key="1">
    <source>
        <dbReference type="ARBA" id="ARBA00022670"/>
    </source>
</evidence>
<comment type="caution">
    <text evidence="6">The sequence shown here is derived from an EMBL/GenBank/DDBJ whole genome shotgun (WGS) entry which is preliminary data.</text>
</comment>
<dbReference type="SUPFAM" id="SSF50494">
    <property type="entry name" value="Trypsin-like serine proteases"/>
    <property type="match status" value="1"/>
</dbReference>
<reference evidence="6" key="1">
    <citation type="thesis" date="2020" institute="ProQuest LLC" country="789 East Eisenhower Parkway, Ann Arbor, MI, USA">
        <title>Comparative Genomics and Chromosome Evolution.</title>
        <authorList>
            <person name="Mudd A.B."/>
        </authorList>
    </citation>
    <scope>NUCLEOTIDE SEQUENCE</scope>
    <source>
        <strain evidence="6">HN-11 Male</strain>
        <tissue evidence="6">Kidney and liver</tissue>
    </source>
</reference>
<feature type="non-terminal residue" evidence="6">
    <location>
        <position position="219"/>
    </location>
</feature>
<dbReference type="PANTHER" id="PTHR24253:SF153">
    <property type="entry name" value="SERINE PROTEASE HEPSIN"/>
    <property type="match status" value="1"/>
</dbReference>
<dbReference type="GO" id="GO:0006508">
    <property type="term" value="P:proteolysis"/>
    <property type="evidence" value="ECO:0007669"/>
    <property type="project" value="UniProtKB-KW"/>
</dbReference>
<dbReference type="SMART" id="SM00020">
    <property type="entry name" value="Tryp_SPc"/>
    <property type="match status" value="1"/>
</dbReference>
<evidence type="ECO:0000313" key="6">
    <source>
        <dbReference type="EMBL" id="KAG9468326.1"/>
    </source>
</evidence>
<keyword evidence="1" id="KW-0645">Protease</keyword>
<protein>
    <recommendedName>
        <fullName evidence="5">Peptidase S1 domain-containing protein</fullName>
    </recommendedName>
</protein>
<dbReference type="EMBL" id="WNTK01000926">
    <property type="protein sequence ID" value="KAG9468326.1"/>
    <property type="molecule type" value="Genomic_DNA"/>
</dbReference>
<dbReference type="GO" id="GO:0004252">
    <property type="term" value="F:serine-type endopeptidase activity"/>
    <property type="evidence" value="ECO:0007669"/>
    <property type="project" value="InterPro"/>
</dbReference>
<keyword evidence="3" id="KW-0378">Hydrolase</keyword>
<dbReference type="FunFam" id="2.40.10.10:FF:000024">
    <property type="entry name" value="Serine protease 53"/>
    <property type="match status" value="1"/>
</dbReference>
<dbReference type="InterPro" id="IPR001254">
    <property type="entry name" value="Trypsin_dom"/>
</dbReference>
<dbReference type="Proteomes" id="UP000770717">
    <property type="component" value="Unassembled WGS sequence"/>
</dbReference>
<dbReference type="Gene3D" id="2.40.10.10">
    <property type="entry name" value="Trypsin-like serine proteases"/>
    <property type="match status" value="1"/>
</dbReference>
<gene>
    <name evidence="6" type="ORF">GDO78_022961</name>
</gene>
<keyword evidence="7" id="KW-1185">Reference proteome</keyword>
<evidence type="ECO:0000313" key="7">
    <source>
        <dbReference type="Proteomes" id="UP000770717"/>
    </source>
</evidence>
<dbReference type="InterPro" id="IPR009003">
    <property type="entry name" value="Peptidase_S1_PA"/>
</dbReference>
<dbReference type="PRINTS" id="PR00722">
    <property type="entry name" value="CHYMOTRYPSIN"/>
</dbReference>
<proteinExistence type="predicted"/>
<sequence length="219" mass="24091">ILVGVLNLTGPNPTKQVVKVTEIIEYPTYNGDGKNGDLALLKLEHAVIFTENVQPIRLPDPNQMFENGKMCWLNGWGRISENEKLAAPYTLQEVELPLINASECNKMYQAALNLPYTPTAITEEMICAGYPEGKKDGCQGDSGGGLLCKYDEHWLLVGIVSWGDGCAEPMKPGVYTLVSKYTIWIVENMNAKPSSELTIMTTTVKMTTNLTEQANVSTD</sequence>
<dbReference type="InterPro" id="IPR001314">
    <property type="entry name" value="Peptidase_S1A"/>
</dbReference>
<dbReference type="InterPro" id="IPR043504">
    <property type="entry name" value="Peptidase_S1_PA_chymotrypsin"/>
</dbReference>
<evidence type="ECO:0000256" key="3">
    <source>
        <dbReference type="ARBA" id="ARBA00022801"/>
    </source>
</evidence>
<name>A0A8J6EFZ1_ELECQ</name>
<dbReference type="OrthoDB" id="546450at2759"/>